<proteinExistence type="predicted"/>
<name>A0A914H954_GLORO</name>
<evidence type="ECO:0000313" key="2">
    <source>
        <dbReference type="WBParaSite" id="Gr19_v10_g15360.t1"/>
    </source>
</evidence>
<reference evidence="2" key="1">
    <citation type="submission" date="2022-11" db="UniProtKB">
        <authorList>
            <consortium name="WormBaseParasite"/>
        </authorList>
    </citation>
    <scope>IDENTIFICATION</scope>
</reference>
<dbReference type="WBParaSite" id="Gr19_v10_g15360.t1">
    <property type="protein sequence ID" value="Gr19_v10_g15360.t1"/>
    <property type="gene ID" value="Gr19_v10_g15360"/>
</dbReference>
<accession>A0A914H954</accession>
<sequence length="121" mass="13496">MSLSWKLMSRQFHGHQFHSAASFSNSAHLSSSRSIGQRTNSHLSSLKRHNPNRSRVKLFLNSNGTMPSEDQWLRQMMKLTGSLTLGAIAKAFDNFSACSVSCETKRVHQKIKSIADQAGYA</sequence>
<keyword evidence="1" id="KW-1185">Reference proteome</keyword>
<organism evidence="1 2">
    <name type="scientific">Globodera rostochiensis</name>
    <name type="common">Golden nematode worm</name>
    <name type="synonym">Heterodera rostochiensis</name>
    <dbReference type="NCBI Taxonomy" id="31243"/>
    <lineage>
        <taxon>Eukaryota</taxon>
        <taxon>Metazoa</taxon>
        <taxon>Ecdysozoa</taxon>
        <taxon>Nematoda</taxon>
        <taxon>Chromadorea</taxon>
        <taxon>Rhabditida</taxon>
        <taxon>Tylenchina</taxon>
        <taxon>Tylenchomorpha</taxon>
        <taxon>Tylenchoidea</taxon>
        <taxon>Heteroderidae</taxon>
        <taxon>Heteroderinae</taxon>
        <taxon>Globodera</taxon>
    </lineage>
</organism>
<dbReference type="AlphaFoldDB" id="A0A914H954"/>
<dbReference type="Proteomes" id="UP000887572">
    <property type="component" value="Unplaced"/>
</dbReference>
<protein>
    <submittedName>
        <fullName evidence="2">Uncharacterized protein</fullName>
    </submittedName>
</protein>
<evidence type="ECO:0000313" key="1">
    <source>
        <dbReference type="Proteomes" id="UP000887572"/>
    </source>
</evidence>